<feature type="binding site" evidence="3">
    <location>
        <begin position="11"/>
        <end position="16"/>
    </location>
    <ligand>
        <name>ATP</name>
        <dbReference type="ChEBI" id="CHEBI:30616"/>
    </ligand>
</feature>
<evidence type="ECO:0000256" key="4">
    <source>
        <dbReference type="NCBIfam" id="TIGR00152"/>
    </source>
</evidence>
<evidence type="ECO:0000256" key="3">
    <source>
        <dbReference type="HAMAP-Rule" id="MF_00376"/>
    </source>
</evidence>
<name>A0ABZ3C513_9ACTN</name>
<organism evidence="5 6">
    <name type="scientific">Propioniciclava soli</name>
    <dbReference type="NCBI Taxonomy" id="2775081"/>
    <lineage>
        <taxon>Bacteria</taxon>
        <taxon>Bacillati</taxon>
        <taxon>Actinomycetota</taxon>
        <taxon>Actinomycetes</taxon>
        <taxon>Propionibacteriales</taxon>
        <taxon>Propionibacteriaceae</taxon>
        <taxon>Propioniciclava</taxon>
    </lineage>
</organism>
<comment type="function">
    <text evidence="3">Catalyzes the phosphorylation of the 3'-hydroxyl group of dephosphocoenzyme A to form coenzyme A.</text>
</comment>
<proteinExistence type="inferred from homology"/>
<dbReference type="SUPFAM" id="SSF52540">
    <property type="entry name" value="P-loop containing nucleoside triphosphate hydrolases"/>
    <property type="match status" value="1"/>
</dbReference>
<evidence type="ECO:0000313" key="5">
    <source>
        <dbReference type="EMBL" id="WZW97650.1"/>
    </source>
</evidence>
<dbReference type="RefSeq" id="WP_232548615.1">
    <property type="nucleotide sequence ID" value="NZ_CP115965.1"/>
</dbReference>
<dbReference type="Gene3D" id="3.40.50.300">
    <property type="entry name" value="P-loop containing nucleotide triphosphate hydrolases"/>
    <property type="match status" value="1"/>
</dbReference>
<dbReference type="GO" id="GO:0004140">
    <property type="term" value="F:dephospho-CoA kinase activity"/>
    <property type="evidence" value="ECO:0007669"/>
    <property type="project" value="UniProtKB-EC"/>
</dbReference>
<keyword evidence="6" id="KW-1185">Reference proteome</keyword>
<evidence type="ECO:0000313" key="6">
    <source>
        <dbReference type="Proteomes" id="UP001434337"/>
    </source>
</evidence>
<dbReference type="InterPro" id="IPR027417">
    <property type="entry name" value="P-loop_NTPase"/>
</dbReference>
<dbReference type="Pfam" id="PF01121">
    <property type="entry name" value="CoaE"/>
    <property type="match status" value="1"/>
</dbReference>
<comment type="similarity">
    <text evidence="3">Belongs to the CoaE family.</text>
</comment>
<comment type="subcellular location">
    <subcellularLocation>
        <location evidence="3">Cytoplasm</location>
    </subcellularLocation>
</comment>
<keyword evidence="2 3" id="KW-0067">ATP-binding</keyword>
<evidence type="ECO:0000256" key="1">
    <source>
        <dbReference type="ARBA" id="ARBA00022741"/>
    </source>
</evidence>
<dbReference type="EC" id="2.7.1.24" evidence="3 4"/>
<dbReference type="NCBIfam" id="NF002879">
    <property type="entry name" value="PRK03333.1"/>
    <property type="match status" value="1"/>
</dbReference>
<dbReference type="InterPro" id="IPR001977">
    <property type="entry name" value="Depp_CoAkinase"/>
</dbReference>
<keyword evidence="3 5" id="KW-0808">Transferase</keyword>
<reference evidence="5 6" key="1">
    <citation type="journal article" date="2023" name="Environ Microbiome">
        <title>A coral-associated actinobacterium mitigates coral bleaching under heat stress.</title>
        <authorList>
            <person name="Li J."/>
            <person name="Zou Y."/>
            <person name="Li Q."/>
            <person name="Zhang J."/>
            <person name="Bourne D.G."/>
            <person name="Lyu Y."/>
            <person name="Liu C."/>
            <person name="Zhang S."/>
        </authorList>
    </citation>
    <scope>NUCLEOTIDE SEQUENCE [LARGE SCALE GENOMIC DNA]</scope>
    <source>
        <strain evidence="5 6">SCSIO 13291</strain>
    </source>
</reference>
<keyword evidence="3" id="KW-0963">Cytoplasm</keyword>
<sequence>MKRIVLTGGIASGKSTVADLLAGHGAVVVDADVLAREVVEPGTAGLAEVVARFGEGILLANGGLDRAALARIIFADAAARADLNAIVHPRVRALARERRAAALASNPGAVVVDVIPLLVETGQAEMFDVVVVTDAGEEAQIARLRHRDGLSDADARARLVAQASRAERLAVADLVIDTSGRKEDLPVRVGELWEQLRNA</sequence>
<comment type="catalytic activity">
    <reaction evidence="3">
        <text>3'-dephospho-CoA + ATP = ADP + CoA + H(+)</text>
        <dbReference type="Rhea" id="RHEA:18245"/>
        <dbReference type="ChEBI" id="CHEBI:15378"/>
        <dbReference type="ChEBI" id="CHEBI:30616"/>
        <dbReference type="ChEBI" id="CHEBI:57287"/>
        <dbReference type="ChEBI" id="CHEBI:57328"/>
        <dbReference type="ChEBI" id="CHEBI:456216"/>
        <dbReference type="EC" id="2.7.1.24"/>
    </reaction>
</comment>
<dbReference type="HAMAP" id="MF_00376">
    <property type="entry name" value="Dephospho_CoA_kinase"/>
    <property type="match status" value="1"/>
</dbReference>
<protein>
    <recommendedName>
        <fullName evidence="3 4">Dephospho-CoA kinase</fullName>
        <ecNumber evidence="3 4">2.7.1.24</ecNumber>
    </recommendedName>
    <alternativeName>
        <fullName evidence="3">Dephosphocoenzyme A kinase</fullName>
    </alternativeName>
</protein>
<dbReference type="CDD" id="cd02022">
    <property type="entry name" value="DPCK"/>
    <property type="match status" value="1"/>
</dbReference>
<keyword evidence="3" id="KW-0173">Coenzyme A biosynthesis</keyword>
<dbReference type="Proteomes" id="UP001434337">
    <property type="component" value="Chromosome"/>
</dbReference>
<gene>
    <name evidence="3 5" type="primary">coaE</name>
    <name evidence="5" type="ORF">PCC79_12160</name>
</gene>
<dbReference type="PROSITE" id="PS51219">
    <property type="entry name" value="DPCK"/>
    <property type="match status" value="1"/>
</dbReference>
<accession>A0ABZ3C513</accession>
<comment type="pathway">
    <text evidence="3">Cofactor biosynthesis; coenzyme A biosynthesis; CoA from (R)-pantothenate: step 5/5.</text>
</comment>
<dbReference type="EMBL" id="CP115965">
    <property type="protein sequence ID" value="WZW97650.1"/>
    <property type="molecule type" value="Genomic_DNA"/>
</dbReference>
<dbReference type="NCBIfam" id="TIGR00152">
    <property type="entry name" value="dephospho-CoA kinase"/>
    <property type="match status" value="1"/>
</dbReference>
<dbReference type="PANTHER" id="PTHR10695:SF46">
    <property type="entry name" value="BIFUNCTIONAL COENZYME A SYNTHASE-RELATED"/>
    <property type="match status" value="1"/>
</dbReference>
<evidence type="ECO:0000256" key="2">
    <source>
        <dbReference type="ARBA" id="ARBA00022840"/>
    </source>
</evidence>
<keyword evidence="1 3" id="KW-0547">Nucleotide-binding</keyword>
<dbReference type="PANTHER" id="PTHR10695">
    <property type="entry name" value="DEPHOSPHO-COA KINASE-RELATED"/>
    <property type="match status" value="1"/>
</dbReference>
<keyword evidence="3 5" id="KW-0418">Kinase</keyword>